<dbReference type="GO" id="GO:0070059">
    <property type="term" value="P:intrinsic apoptotic signaling pathway in response to endoplasmic reticulum stress"/>
    <property type="evidence" value="ECO:0007669"/>
    <property type="project" value="TreeGrafter"/>
</dbReference>
<dbReference type="GO" id="GO:0035519">
    <property type="term" value="P:protein K29-linked ubiquitination"/>
    <property type="evidence" value="ECO:0007669"/>
    <property type="project" value="TreeGrafter"/>
</dbReference>
<feature type="region of interest" description="Disordered" evidence="5">
    <location>
        <begin position="48"/>
        <end position="122"/>
    </location>
</feature>
<evidence type="ECO:0000256" key="4">
    <source>
        <dbReference type="PROSITE-ProRule" id="PRU00175"/>
    </source>
</evidence>
<dbReference type="KEGG" id="emc:129342346"/>
<dbReference type="GO" id="GO:0005789">
    <property type="term" value="C:endoplasmic reticulum membrane"/>
    <property type="evidence" value="ECO:0007669"/>
    <property type="project" value="TreeGrafter"/>
</dbReference>
<dbReference type="InterPro" id="IPR017907">
    <property type="entry name" value="Znf_RING_CS"/>
</dbReference>
<dbReference type="GO" id="GO:0061630">
    <property type="term" value="F:ubiquitin protein ligase activity"/>
    <property type="evidence" value="ECO:0007669"/>
    <property type="project" value="TreeGrafter"/>
</dbReference>
<dbReference type="RefSeq" id="XP_054854027.1">
    <property type="nucleotide sequence ID" value="XM_054998052.1"/>
</dbReference>
<dbReference type="PANTHER" id="PTHR22791:SF23">
    <property type="entry name" value="RING-TYPE DOMAIN-CONTAINING PROTEIN"/>
    <property type="match status" value="1"/>
</dbReference>
<feature type="transmembrane region" description="Helical" evidence="6">
    <location>
        <begin position="346"/>
        <end position="376"/>
    </location>
</feature>
<dbReference type="PROSITE" id="PS50089">
    <property type="entry name" value="ZF_RING_2"/>
    <property type="match status" value="1"/>
</dbReference>
<dbReference type="GO" id="GO:0070534">
    <property type="term" value="P:protein K63-linked ubiquitination"/>
    <property type="evidence" value="ECO:0007669"/>
    <property type="project" value="TreeGrafter"/>
</dbReference>
<evidence type="ECO:0000256" key="1">
    <source>
        <dbReference type="ARBA" id="ARBA00022723"/>
    </source>
</evidence>
<dbReference type="SMART" id="SM00184">
    <property type="entry name" value="RING"/>
    <property type="match status" value="1"/>
</dbReference>
<dbReference type="InterPro" id="IPR001841">
    <property type="entry name" value="Znf_RING"/>
</dbReference>
<keyword evidence="6" id="KW-1133">Transmembrane helix</keyword>
<dbReference type="GO" id="GO:0051865">
    <property type="term" value="P:protein autoubiquitination"/>
    <property type="evidence" value="ECO:0007669"/>
    <property type="project" value="TreeGrafter"/>
</dbReference>
<evidence type="ECO:0000259" key="7">
    <source>
        <dbReference type="PROSITE" id="PS50089"/>
    </source>
</evidence>
<keyword evidence="2 4" id="KW-0863">Zinc-finger</keyword>
<name>A0AA97LJD9_EUBMA</name>
<keyword evidence="3" id="KW-0862">Zinc</keyword>
<dbReference type="GeneID" id="129342346"/>
<dbReference type="InterPro" id="IPR051435">
    <property type="entry name" value="RING_finger_E3_ubiq-ligases"/>
</dbReference>
<keyword evidence="6" id="KW-0812">Transmembrane</keyword>
<protein>
    <submittedName>
        <fullName evidence="9">Ring finger protein-like</fullName>
    </submittedName>
</protein>
<evidence type="ECO:0000313" key="8">
    <source>
        <dbReference type="Proteomes" id="UP001190640"/>
    </source>
</evidence>
<evidence type="ECO:0000256" key="5">
    <source>
        <dbReference type="SAM" id="MobiDB-lite"/>
    </source>
</evidence>
<dbReference type="AlphaFoldDB" id="A0AA97LJD9"/>
<dbReference type="PANTHER" id="PTHR22791">
    <property type="entry name" value="RING-TYPE DOMAIN-CONTAINING PROTEIN"/>
    <property type="match status" value="1"/>
</dbReference>
<dbReference type="InterPro" id="IPR013083">
    <property type="entry name" value="Znf_RING/FYVE/PHD"/>
</dbReference>
<keyword evidence="1" id="KW-0479">Metal-binding</keyword>
<feature type="compositionally biased region" description="Acidic residues" evidence="5">
    <location>
        <begin position="84"/>
        <end position="93"/>
    </location>
</feature>
<gene>
    <name evidence="9" type="primary">LOC129342346</name>
</gene>
<dbReference type="GO" id="GO:0008270">
    <property type="term" value="F:zinc ion binding"/>
    <property type="evidence" value="ECO:0007669"/>
    <property type="project" value="UniProtKB-KW"/>
</dbReference>
<evidence type="ECO:0000256" key="3">
    <source>
        <dbReference type="ARBA" id="ARBA00022833"/>
    </source>
</evidence>
<evidence type="ECO:0000256" key="2">
    <source>
        <dbReference type="ARBA" id="ARBA00022771"/>
    </source>
</evidence>
<dbReference type="Pfam" id="PF14634">
    <property type="entry name" value="zf-RING_5"/>
    <property type="match status" value="1"/>
</dbReference>
<dbReference type="SUPFAM" id="SSF57850">
    <property type="entry name" value="RING/U-box"/>
    <property type="match status" value="1"/>
</dbReference>
<dbReference type="GO" id="GO:0070585">
    <property type="term" value="P:protein localization to mitochondrion"/>
    <property type="evidence" value="ECO:0007669"/>
    <property type="project" value="TreeGrafter"/>
</dbReference>
<dbReference type="PROSITE" id="PS00518">
    <property type="entry name" value="ZF_RING_1"/>
    <property type="match status" value="1"/>
</dbReference>
<sequence>MAGTSLESGGGLMLEQALLCDPEKEEVHLTMSPPGTLGQTIVLDMEQSCGTPRDAKAEEDGVAAKGPAVRTKASGTIQCKGSDWSEDLGSSEEDLSHSQTAWAEEGDPEQSPASPNKPLAACRPGGGQLPCTVLEEEEVSLAPLAVEEECYSVRVEQELPMEENMAEVEHSCLLETRGWALSRGEPGIVTQSCCIQTEDDSMDEQECPICTELYDQDKRRPALLNCSHVLCDQCLRSIMEASSAADIGRVRCPICRQKTPMMEWEICKLQEEMLLMNSEQGPAVAPPTFTALPARRPGVWGSLEHHFQVRFHTTRMVGFLPCLRYPPSLISGLARLEQHCRWCYRLALVGLLISEMLSLLLVFLPIVLLLLLFLILDK</sequence>
<keyword evidence="6" id="KW-0472">Membrane</keyword>
<reference evidence="9" key="1">
    <citation type="submission" date="2025-08" db="UniProtKB">
        <authorList>
            <consortium name="RefSeq"/>
        </authorList>
    </citation>
    <scope>IDENTIFICATION</scope>
    <source>
        <tissue evidence="9">Blood</tissue>
    </source>
</reference>
<dbReference type="Gene3D" id="3.30.40.10">
    <property type="entry name" value="Zinc/RING finger domain, C3HC4 (zinc finger)"/>
    <property type="match status" value="1"/>
</dbReference>
<accession>A0AA97LJD9</accession>
<evidence type="ECO:0000313" key="9">
    <source>
        <dbReference type="RefSeq" id="XP_054854027.1"/>
    </source>
</evidence>
<keyword evidence="8" id="KW-1185">Reference proteome</keyword>
<dbReference type="Proteomes" id="UP001190640">
    <property type="component" value="Chromosome 14"/>
</dbReference>
<organism evidence="8 9">
    <name type="scientific">Eublepharis macularius</name>
    <name type="common">Leopard gecko</name>
    <name type="synonym">Cyrtodactylus macularius</name>
    <dbReference type="NCBI Taxonomy" id="481883"/>
    <lineage>
        <taxon>Eukaryota</taxon>
        <taxon>Metazoa</taxon>
        <taxon>Chordata</taxon>
        <taxon>Craniata</taxon>
        <taxon>Vertebrata</taxon>
        <taxon>Euteleostomi</taxon>
        <taxon>Lepidosauria</taxon>
        <taxon>Squamata</taxon>
        <taxon>Bifurcata</taxon>
        <taxon>Gekkota</taxon>
        <taxon>Eublepharidae</taxon>
        <taxon>Eublepharinae</taxon>
        <taxon>Eublepharis</taxon>
    </lineage>
</organism>
<feature type="domain" description="RING-type" evidence="7">
    <location>
        <begin position="207"/>
        <end position="256"/>
    </location>
</feature>
<evidence type="ECO:0000256" key="6">
    <source>
        <dbReference type="SAM" id="Phobius"/>
    </source>
</evidence>
<dbReference type="GO" id="GO:0043161">
    <property type="term" value="P:proteasome-mediated ubiquitin-dependent protein catabolic process"/>
    <property type="evidence" value="ECO:0007669"/>
    <property type="project" value="TreeGrafter"/>
</dbReference>
<proteinExistence type="predicted"/>